<evidence type="ECO:0000256" key="1">
    <source>
        <dbReference type="ARBA" id="ARBA00022441"/>
    </source>
</evidence>
<reference evidence="2" key="1">
    <citation type="submission" date="2022-11" db="EMBL/GenBank/DDBJ databases">
        <title>Centuries of genome instability and evolution in soft-shell clam transmissible cancer (bioRxiv).</title>
        <authorList>
            <person name="Hart S.F.M."/>
            <person name="Yonemitsu M.A."/>
            <person name="Giersch R.M."/>
            <person name="Beal B.F."/>
            <person name="Arriagada G."/>
            <person name="Davis B.W."/>
            <person name="Ostrander E.A."/>
            <person name="Goff S.P."/>
            <person name="Metzger M.J."/>
        </authorList>
    </citation>
    <scope>NUCLEOTIDE SEQUENCE</scope>
    <source>
        <strain evidence="2">MELC-2E11</strain>
        <tissue evidence="2">Siphon/mantle</tissue>
    </source>
</reference>
<dbReference type="Proteomes" id="UP001164746">
    <property type="component" value="Chromosome 17"/>
</dbReference>
<dbReference type="Pfam" id="PF01344">
    <property type="entry name" value="Kelch_1"/>
    <property type="match status" value="1"/>
</dbReference>
<gene>
    <name evidence="2" type="ORF">MAR_033771</name>
</gene>
<dbReference type="InterPro" id="IPR006652">
    <property type="entry name" value="Kelch_1"/>
</dbReference>
<keyword evidence="3" id="KW-1185">Reference proteome</keyword>
<sequence>MASRIENGDLLNEYLGNKSQRYPLQGDLISEASSLDDFIMDKEPIQQRLYIINRSGSGEAQFVLLNQKRTSIESYGVRYETWKVTKGISNFGVAVVENVLYVIGGYDVKTCKHLHRVVK</sequence>
<name>A0ABY7GCD7_MYAAR</name>
<dbReference type="EMBL" id="CP111028">
    <property type="protein sequence ID" value="WAR31229.1"/>
    <property type="molecule type" value="Genomic_DNA"/>
</dbReference>
<keyword evidence="1" id="KW-0880">Kelch repeat</keyword>
<evidence type="ECO:0000313" key="2">
    <source>
        <dbReference type="EMBL" id="WAR31229.1"/>
    </source>
</evidence>
<evidence type="ECO:0000313" key="3">
    <source>
        <dbReference type="Proteomes" id="UP001164746"/>
    </source>
</evidence>
<accession>A0ABY7GCD7</accession>
<protein>
    <submittedName>
        <fullName evidence="2">Uncharacterized protein</fullName>
    </submittedName>
</protein>
<organism evidence="2 3">
    <name type="scientific">Mya arenaria</name>
    <name type="common">Soft-shell clam</name>
    <dbReference type="NCBI Taxonomy" id="6604"/>
    <lineage>
        <taxon>Eukaryota</taxon>
        <taxon>Metazoa</taxon>
        <taxon>Spiralia</taxon>
        <taxon>Lophotrochozoa</taxon>
        <taxon>Mollusca</taxon>
        <taxon>Bivalvia</taxon>
        <taxon>Autobranchia</taxon>
        <taxon>Heteroconchia</taxon>
        <taxon>Euheterodonta</taxon>
        <taxon>Imparidentia</taxon>
        <taxon>Neoheterodontei</taxon>
        <taxon>Myida</taxon>
        <taxon>Myoidea</taxon>
        <taxon>Myidae</taxon>
        <taxon>Mya</taxon>
    </lineage>
</organism>
<proteinExistence type="predicted"/>